<gene>
    <name evidence="3" type="ORF">EV702DRAFT_1032067</name>
</gene>
<dbReference type="Proteomes" id="UP000714275">
    <property type="component" value="Unassembled WGS sequence"/>
</dbReference>
<dbReference type="AlphaFoldDB" id="A0A9P7D100"/>
<dbReference type="SUPFAM" id="SSF56112">
    <property type="entry name" value="Protein kinase-like (PK-like)"/>
    <property type="match status" value="1"/>
</dbReference>
<feature type="domain" description="Fungal-type protein kinase" evidence="2">
    <location>
        <begin position="333"/>
        <end position="679"/>
    </location>
</feature>
<organism evidence="3 4">
    <name type="scientific">Suillus placidus</name>
    <dbReference type="NCBI Taxonomy" id="48579"/>
    <lineage>
        <taxon>Eukaryota</taxon>
        <taxon>Fungi</taxon>
        <taxon>Dikarya</taxon>
        <taxon>Basidiomycota</taxon>
        <taxon>Agaricomycotina</taxon>
        <taxon>Agaricomycetes</taxon>
        <taxon>Agaricomycetidae</taxon>
        <taxon>Boletales</taxon>
        <taxon>Suillineae</taxon>
        <taxon>Suillaceae</taxon>
        <taxon>Suillus</taxon>
    </lineage>
</organism>
<proteinExistence type="predicted"/>
<evidence type="ECO:0000259" key="2">
    <source>
        <dbReference type="Pfam" id="PF17667"/>
    </source>
</evidence>
<evidence type="ECO:0000256" key="1">
    <source>
        <dbReference type="SAM" id="MobiDB-lite"/>
    </source>
</evidence>
<comment type="caution">
    <text evidence="3">The sequence shown here is derived from an EMBL/GenBank/DDBJ whole genome shotgun (WGS) entry which is preliminary data.</text>
</comment>
<feature type="region of interest" description="Disordered" evidence="1">
    <location>
        <begin position="263"/>
        <end position="343"/>
    </location>
</feature>
<dbReference type="EMBL" id="JABBWD010000041">
    <property type="protein sequence ID" value="KAG1774541.1"/>
    <property type="molecule type" value="Genomic_DNA"/>
</dbReference>
<dbReference type="Pfam" id="PF17667">
    <property type="entry name" value="Pkinase_fungal"/>
    <property type="match status" value="1"/>
</dbReference>
<feature type="compositionally biased region" description="Basic and acidic residues" evidence="1">
    <location>
        <begin position="329"/>
        <end position="343"/>
    </location>
</feature>
<feature type="region of interest" description="Disordered" evidence="1">
    <location>
        <begin position="1"/>
        <end position="25"/>
    </location>
</feature>
<keyword evidence="4" id="KW-1185">Reference proteome</keyword>
<dbReference type="InterPro" id="IPR040976">
    <property type="entry name" value="Pkinase_fungal"/>
</dbReference>
<name>A0A9P7D100_9AGAM</name>
<dbReference type="PANTHER" id="PTHR38248">
    <property type="entry name" value="FUNK1 6"/>
    <property type="match status" value="1"/>
</dbReference>
<protein>
    <recommendedName>
        <fullName evidence="2">Fungal-type protein kinase domain-containing protein</fullName>
    </recommendedName>
</protein>
<dbReference type="PANTHER" id="PTHR38248:SF2">
    <property type="entry name" value="FUNK1 11"/>
    <property type="match status" value="1"/>
</dbReference>
<dbReference type="InterPro" id="IPR011009">
    <property type="entry name" value="Kinase-like_dom_sf"/>
</dbReference>
<dbReference type="OrthoDB" id="5569250at2759"/>
<reference evidence="3" key="1">
    <citation type="journal article" date="2020" name="New Phytol.">
        <title>Comparative genomics reveals dynamic genome evolution in host specialist ectomycorrhizal fungi.</title>
        <authorList>
            <person name="Lofgren L.A."/>
            <person name="Nguyen N.H."/>
            <person name="Vilgalys R."/>
            <person name="Ruytinx J."/>
            <person name="Liao H.L."/>
            <person name="Branco S."/>
            <person name="Kuo A."/>
            <person name="LaButti K."/>
            <person name="Lipzen A."/>
            <person name="Andreopoulos W."/>
            <person name="Pangilinan J."/>
            <person name="Riley R."/>
            <person name="Hundley H."/>
            <person name="Na H."/>
            <person name="Barry K."/>
            <person name="Grigoriev I.V."/>
            <person name="Stajich J.E."/>
            <person name="Kennedy P.G."/>
        </authorList>
    </citation>
    <scope>NUCLEOTIDE SEQUENCE</scope>
    <source>
        <strain evidence="3">DOB743</strain>
    </source>
</reference>
<dbReference type="Gene3D" id="1.10.510.10">
    <property type="entry name" value="Transferase(Phosphotransferase) domain 1"/>
    <property type="match status" value="1"/>
</dbReference>
<accession>A0A9P7D100</accession>
<evidence type="ECO:0000313" key="3">
    <source>
        <dbReference type="EMBL" id="KAG1774541.1"/>
    </source>
</evidence>
<feature type="compositionally biased region" description="Polar residues" evidence="1">
    <location>
        <begin position="285"/>
        <end position="302"/>
    </location>
</feature>
<evidence type="ECO:0000313" key="4">
    <source>
        <dbReference type="Proteomes" id="UP000714275"/>
    </source>
</evidence>
<sequence length="783" mass="87837">MVGNPAGATAPKTPPHGVNSEPKLNSTPLAVGSAAISEHISAVGVDVRDVRPWIARDVEDYQECAVDKMLEELLYHCKDDSKPLPDKSTLLDDSLKAVLPICNEGNDAQIIKNHLVTLVNCTIEPPMYAPFIKAANCALGRLSELDAPGLVPYKAQKDSENILFHLNDPSFIYQTHQGKKSKRKPDVVVVSHATAKKVGKSKAKTIYEAGLCKPTRKFEWTEVRTTVEFKHTKPVSPPGPPPATYAVKTYDISEAKKFMKYRRETNDSAEGPEPAVPAPLPASGAATSSRQTSNAAGRSNLSEPPKNKGEKKRSSTGPADVRSSKKSKLGAEGEKKESSEPVKAHPVVQNGLYAAEMFAAYFARRSVISYVVENDMIYTWYFDRQGAIQCSGINFVQDLPRFMVLLLAMQRMPYAEWGYHTLRELETPGDIRVEDEKIGEVDLKFNLKSNKRTTHFGLRGRATIVFPVESKKLSDLVPNLPHHNPHNATKELVAKLYWPEEARESEPDILKKVYNIAETDERVKYHVPEMVWFHKFEDTSTAKIRSALGFEDPKLGRRVFYIIVFRKLEPITDLNNKPFLAAWWHAVVCHYALWEGFVHHRDVSPSNLMVYKTSDGRWIGVLNDFDLSSTQAAPSGQERTGTVPFMALDLLTKKAIEGRVEHLYQHDAESFIWVLTWACICYEDGVFIGKGTVLNDWLKVDAIGCQEKKSNFVMVGRRDIEPSGSHRETWEKMAQFCLDTVGFGYLTSARGPPPEDRVVFETWLEAKIIESKILSRELLDVRV</sequence>